<keyword evidence="8" id="KW-0547">Nucleotide-binding</keyword>
<dbReference type="Gene3D" id="3.30.565.10">
    <property type="entry name" value="Histidine kinase-like ATPase, C-terminal domain"/>
    <property type="match status" value="1"/>
</dbReference>
<evidence type="ECO:0000256" key="3">
    <source>
        <dbReference type="ARBA" id="ARBA00022679"/>
    </source>
</evidence>
<accession>A0ABV7FX63</accession>
<protein>
    <recommendedName>
        <fullName evidence="2">histidine kinase</fullName>
        <ecNumber evidence="2">2.7.13.3</ecNumber>
    </recommendedName>
</protein>
<comment type="catalytic activity">
    <reaction evidence="1">
        <text>ATP + protein L-histidine = ADP + protein N-phospho-L-histidine.</text>
        <dbReference type="EC" id="2.7.13.3"/>
    </reaction>
</comment>
<evidence type="ECO:0000256" key="6">
    <source>
        <dbReference type="SAM" id="Phobius"/>
    </source>
</evidence>
<dbReference type="Pfam" id="PF02518">
    <property type="entry name" value="HATPase_c"/>
    <property type="match status" value="1"/>
</dbReference>
<keyword evidence="6" id="KW-1133">Transmembrane helix</keyword>
<keyword evidence="6" id="KW-0812">Transmembrane</keyword>
<organism evidence="8 9">
    <name type="scientific">Teichococcus globiformis</name>
    <dbReference type="NCBI Taxonomy" id="2307229"/>
    <lineage>
        <taxon>Bacteria</taxon>
        <taxon>Pseudomonadati</taxon>
        <taxon>Pseudomonadota</taxon>
        <taxon>Alphaproteobacteria</taxon>
        <taxon>Acetobacterales</taxon>
        <taxon>Roseomonadaceae</taxon>
        <taxon>Roseomonas</taxon>
    </lineage>
</organism>
<keyword evidence="9" id="KW-1185">Reference proteome</keyword>
<dbReference type="EMBL" id="JBHRTN010000004">
    <property type="protein sequence ID" value="MFC3123954.1"/>
    <property type="molecule type" value="Genomic_DNA"/>
</dbReference>
<dbReference type="PROSITE" id="PS50109">
    <property type="entry name" value="HIS_KIN"/>
    <property type="match status" value="1"/>
</dbReference>
<feature type="domain" description="Histidine kinase" evidence="7">
    <location>
        <begin position="93"/>
        <end position="255"/>
    </location>
</feature>
<comment type="caution">
    <text evidence="8">The sequence shown here is derived from an EMBL/GenBank/DDBJ whole genome shotgun (WGS) entry which is preliminary data.</text>
</comment>
<keyword evidence="8" id="KW-0067">ATP-binding</keyword>
<reference evidence="9" key="1">
    <citation type="journal article" date="2019" name="Int. J. Syst. Evol. Microbiol.">
        <title>The Global Catalogue of Microorganisms (GCM) 10K type strain sequencing project: providing services to taxonomists for standard genome sequencing and annotation.</title>
        <authorList>
            <consortium name="The Broad Institute Genomics Platform"/>
            <consortium name="The Broad Institute Genome Sequencing Center for Infectious Disease"/>
            <person name="Wu L."/>
            <person name="Ma J."/>
        </authorList>
    </citation>
    <scope>NUCLEOTIDE SEQUENCE [LARGE SCALE GENOMIC DNA]</scope>
    <source>
        <strain evidence="9">KCTC 52094</strain>
    </source>
</reference>
<sequence>MHALIAFSPGPWTLAALALLVPLLAAMSALVWRSERARRSAEARAAELDSEVAAQTRHLHLCAQELHGMGLALLGQAAQPAAPEGSGRALLCLAADLQDVAARGAGPRVLRPERVDFASLLESAIDQVAVALAPGQREWSVAPELRQLGLWGDKRALRGALAQVLTRAVRHTREGDVIALRLCRAEDSFAILVEDEGAGLGAGDLGPALAQGGTRGLGLGLAVARQLMQAHEGELTIEALRGVGARAWMTLPRSRMLELSGS</sequence>
<keyword evidence="4" id="KW-0418">Kinase</keyword>
<evidence type="ECO:0000313" key="8">
    <source>
        <dbReference type="EMBL" id="MFC3123954.1"/>
    </source>
</evidence>
<dbReference type="RefSeq" id="WP_379593344.1">
    <property type="nucleotide sequence ID" value="NZ_JBHRTN010000004.1"/>
</dbReference>
<evidence type="ECO:0000256" key="1">
    <source>
        <dbReference type="ARBA" id="ARBA00000085"/>
    </source>
</evidence>
<dbReference type="InterPro" id="IPR003594">
    <property type="entry name" value="HATPase_dom"/>
</dbReference>
<dbReference type="Proteomes" id="UP001595593">
    <property type="component" value="Unassembled WGS sequence"/>
</dbReference>
<evidence type="ECO:0000256" key="2">
    <source>
        <dbReference type="ARBA" id="ARBA00012438"/>
    </source>
</evidence>
<dbReference type="SUPFAM" id="SSF55874">
    <property type="entry name" value="ATPase domain of HSP90 chaperone/DNA topoisomerase II/histidine kinase"/>
    <property type="match status" value="1"/>
</dbReference>
<proteinExistence type="predicted"/>
<name>A0ABV7FX63_9PROT</name>
<dbReference type="PANTHER" id="PTHR43711">
    <property type="entry name" value="TWO-COMPONENT HISTIDINE KINASE"/>
    <property type="match status" value="1"/>
</dbReference>
<evidence type="ECO:0000313" key="9">
    <source>
        <dbReference type="Proteomes" id="UP001595593"/>
    </source>
</evidence>
<gene>
    <name evidence="8" type="ORF">ACFOD4_02680</name>
</gene>
<dbReference type="InterPro" id="IPR005467">
    <property type="entry name" value="His_kinase_dom"/>
</dbReference>
<dbReference type="InterPro" id="IPR050736">
    <property type="entry name" value="Sensor_HK_Regulatory"/>
</dbReference>
<dbReference type="EC" id="2.7.13.3" evidence="2"/>
<feature type="transmembrane region" description="Helical" evidence="6">
    <location>
        <begin position="12"/>
        <end position="32"/>
    </location>
</feature>
<keyword evidence="3" id="KW-0808">Transferase</keyword>
<dbReference type="GO" id="GO:0005524">
    <property type="term" value="F:ATP binding"/>
    <property type="evidence" value="ECO:0007669"/>
    <property type="project" value="UniProtKB-KW"/>
</dbReference>
<keyword evidence="6" id="KW-0472">Membrane</keyword>
<dbReference type="SMART" id="SM00387">
    <property type="entry name" value="HATPase_c"/>
    <property type="match status" value="1"/>
</dbReference>
<dbReference type="InterPro" id="IPR036890">
    <property type="entry name" value="HATPase_C_sf"/>
</dbReference>
<evidence type="ECO:0000256" key="5">
    <source>
        <dbReference type="ARBA" id="ARBA00023012"/>
    </source>
</evidence>
<evidence type="ECO:0000259" key="7">
    <source>
        <dbReference type="PROSITE" id="PS50109"/>
    </source>
</evidence>
<evidence type="ECO:0000256" key="4">
    <source>
        <dbReference type="ARBA" id="ARBA00022777"/>
    </source>
</evidence>
<keyword evidence="5" id="KW-0902">Two-component regulatory system</keyword>
<dbReference type="PANTHER" id="PTHR43711:SF1">
    <property type="entry name" value="HISTIDINE KINASE 1"/>
    <property type="match status" value="1"/>
</dbReference>